<dbReference type="Gene3D" id="2.40.160.160">
    <property type="entry name" value="Inverse autotransporter, beta-domain"/>
    <property type="match status" value="1"/>
</dbReference>
<gene>
    <name evidence="2" type="ORF">F4Y60_07265</name>
</gene>
<dbReference type="Pfam" id="PF11924">
    <property type="entry name" value="IAT_beta"/>
    <property type="match status" value="1"/>
</dbReference>
<accession>A0A6B0XZC2</accession>
<organism evidence="2">
    <name type="scientific">Boseongicola sp. SB0664_bin_43</name>
    <dbReference type="NCBI Taxonomy" id="2604844"/>
    <lineage>
        <taxon>Bacteria</taxon>
        <taxon>Pseudomonadati</taxon>
        <taxon>Pseudomonadota</taxon>
        <taxon>Alphaproteobacteria</taxon>
        <taxon>Rhodobacterales</taxon>
        <taxon>Paracoccaceae</taxon>
        <taxon>Boseongicola</taxon>
    </lineage>
</organism>
<dbReference type="EMBL" id="VXRY01000291">
    <property type="protein sequence ID" value="MXY33878.1"/>
    <property type="molecule type" value="Genomic_DNA"/>
</dbReference>
<dbReference type="AlphaFoldDB" id="A0A6B0XZC2"/>
<proteinExistence type="predicted"/>
<dbReference type="InterPro" id="IPR024519">
    <property type="entry name" value="IAT_beta"/>
</dbReference>
<sequence length="451" mass="47885">MQHSQRAFNALAAGVFVLAVGIEETQAEDVGTEPLTEWGLRIGEGCGSSGARFGHCLADLFSDTAIERVAHLATRGGRSAFGERFQVSGRMTLDPSGGLTGDLDAVLPLDPASAGEDEPGADTAFFLQPGVTSWRGGDGTRRNDVRLGMVYRFPVSVSDVVGLSLLYQENLERDHQRVALGVDYAGRWGTGYGSHYLPTTDWRPGRPGYEERARGGTELGARMTLTSTLSSDVAMGRWDDDSGHAWNARLGVGWRPHPWMSFGVGYETNYVGSGSIADGPRVSVAFRIPLGNDLSNSSRSRWEGLGSAVNAGTSPDPWAPITTAGRIATLERTVPTVVRSAALMDATASADAVTEPESVTAEFLQVDATSGSRIGVRVSIPESLSADLHLVVRLVPGSGVDPAVPGEDFVDEPQDVTIPQGEVSADAWFQLLYNSDMQSARSLSVEVSLSG</sequence>
<dbReference type="InterPro" id="IPR038177">
    <property type="entry name" value="IAT_beta_sf"/>
</dbReference>
<reference evidence="2" key="1">
    <citation type="submission" date="2019-09" db="EMBL/GenBank/DDBJ databases">
        <title>Characterisation of the sponge microbiome using genome-centric metagenomics.</title>
        <authorList>
            <person name="Engelberts J.P."/>
            <person name="Robbins S.J."/>
            <person name="De Goeij J.M."/>
            <person name="Aranda M."/>
            <person name="Bell S.C."/>
            <person name="Webster N.S."/>
        </authorList>
    </citation>
    <scope>NUCLEOTIDE SEQUENCE</scope>
    <source>
        <strain evidence="2">SB0664_bin_43</strain>
    </source>
</reference>
<comment type="caution">
    <text evidence="2">The sequence shown here is derived from an EMBL/GenBank/DDBJ whole genome shotgun (WGS) entry which is preliminary data.</text>
</comment>
<evidence type="ECO:0000259" key="1">
    <source>
        <dbReference type="Pfam" id="PF11924"/>
    </source>
</evidence>
<protein>
    <recommendedName>
        <fullName evidence="1">Inverse autotransporter beta-domain domain-containing protein</fullName>
    </recommendedName>
</protein>
<evidence type="ECO:0000313" key="2">
    <source>
        <dbReference type="EMBL" id="MXY33878.1"/>
    </source>
</evidence>
<feature type="domain" description="Inverse autotransporter beta-domain" evidence="1">
    <location>
        <begin position="124"/>
        <end position="273"/>
    </location>
</feature>
<name>A0A6B0XZC2_9RHOB</name>